<dbReference type="PANTHER" id="PTHR11842:SF10">
    <property type="entry name" value="MITOTIC SPINDLE ASSEMBLY CHECKPOINT PROTEIN MAD2B"/>
    <property type="match status" value="1"/>
</dbReference>
<dbReference type="Gene3D" id="3.30.900.10">
    <property type="entry name" value="HORMA domain"/>
    <property type="match status" value="1"/>
</dbReference>
<dbReference type="PROSITE" id="PS50815">
    <property type="entry name" value="HORMA"/>
    <property type="match status" value="1"/>
</dbReference>
<evidence type="ECO:0000256" key="1">
    <source>
        <dbReference type="ARBA" id="ARBA00010348"/>
    </source>
</evidence>
<evidence type="ECO:0000259" key="2">
    <source>
        <dbReference type="PROSITE" id="PS50815"/>
    </source>
</evidence>
<dbReference type="Proteomes" id="UP000509704">
    <property type="component" value="Chromosome 4"/>
</dbReference>
<dbReference type="EMBL" id="CP058607">
    <property type="protein sequence ID" value="QLG72353.1"/>
    <property type="molecule type" value="Genomic_DNA"/>
</dbReference>
<evidence type="ECO:0000313" key="3">
    <source>
        <dbReference type="EMBL" id="QLG72353.1"/>
    </source>
</evidence>
<organism evidence="3 4">
    <name type="scientific">Zygotorulaspora mrakii</name>
    <name type="common">Zygosaccharomyces mrakii</name>
    <dbReference type="NCBI Taxonomy" id="42260"/>
    <lineage>
        <taxon>Eukaryota</taxon>
        <taxon>Fungi</taxon>
        <taxon>Dikarya</taxon>
        <taxon>Ascomycota</taxon>
        <taxon>Saccharomycotina</taxon>
        <taxon>Saccharomycetes</taxon>
        <taxon>Saccharomycetales</taxon>
        <taxon>Saccharomycetaceae</taxon>
        <taxon>Zygotorulaspora</taxon>
    </lineage>
</organism>
<proteinExistence type="inferred from homology"/>
<dbReference type="InterPro" id="IPR045091">
    <property type="entry name" value="Mad2-like"/>
</dbReference>
<dbReference type="InterPro" id="IPR036570">
    <property type="entry name" value="HORMA_dom_sf"/>
</dbReference>
<dbReference type="SUPFAM" id="SSF56019">
    <property type="entry name" value="The spindle assembly checkpoint protein mad2"/>
    <property type="match status" value="1"/>
</dbReference>
<dbReference type="AlphaFoldDB" id="A0A7H9B1E5"/>
<evidence type="ECO:0000313" key="4">
    <source>
        <dbReference type="Proteomes" id="UP000509704"/>
    </source>
</evidence>
<dbReference type="GO" id="GO:0016035">
    <property type="term" value="C:zeta DNA polymerase complex"/>
    <property type="evidence" value="ECO:0007669"/>
    <property type="project" value="TreeGrafter"/>
</dbReference>
<reference evidence="3 4" key="1">
    <citation type="submission" date="2020-07" db="EMBL/GenBank/DDBJ databases">
        <title>The yeast mating-type switching endonuclease HO is a domesticated member of an unorthodox homing genetic element family.</title>
        <authorList>
            <person name="Coughlan A.Y."/>
            <person name="Lombardi L."/>
            <person name="Braun-Galleani S."/>
            <person name="Martos A.R."/>
            <person name="Galeote V."/>
            <person name="Bigey F."/>
            <person name="Dequin S."/>
            <person name="Byrne K.P."/>
            <person name="Wolfe K.H."/>
        </authorList>
    </citation>
    <scope>NUCLEOTIDE SEQUENCE [LARGE SCALE GENOMIC DNA]</scope>
    <source>
        <strain evidence="3 4">NRRL Y-6702</strain>
    </source>
</reference>
<comment type="similarity">
    <text evidence="1">Belongs to the MAD2 family.</text>
</comment>
<dbReference type="RefSeq" id="XP_037144081.1">
    <property type="nucleotide sequence ID" value="XM_037288186.1"/>
</dbReference>
<accession>A0A7H9B1E5</accession>
<dbReference type="GeneID" id="59236077"/>
<protein>
    <recommendedName>
        <fullName evidence="2">HORMA domain-containing protein</fullName>
    </recommendedName>
</protein>
<dbReference type="Pfam" id="PF02301">
    <property type="entry name" value="HORMA"/>
    <property type="match status" value="1"/>
</dbReference>
<feature type="domain" description="HORMA" evidence="2">
    <location>
        <begin position="3"/>
        <end position="201"/>
    </location>
</feature>
<dbReference type="KEGG" id="zmk:HG535_0D00600"/>
<name>A0A7H9B1E5_ZYGMR</name>
<keyword evidence="4" id="KW-1185">Reference proteome</keyword>
<dbReference type="OrthoDB" id="21254at2759"/>
<gene>
    <name evidence="3" type="ORF">HG535_0D00600</name>
</gene>
<dbReference type="PANTHER" id="PTHR11842">
    <property type="entry name" value="MITOTIC SPINDLE ASSEMBLY CHECKPOINT PROTEIN MAD2"/>
    <property type="match status" value="1"/>
</dbReference>
<sequence>MNQWVAKWTKIYLKCFINLILYHRNVYPAASFDFTTYQAFDLPQFTPMNRHPGLQNYIEELVLDLISKLSHIYSLSLCIVSKEDNTCIERYVLSFHEFRHVDDIGLLSETDVFDEFRSCLNSLTAHLETLPYVKDDKVTFETVINTMDMELGHRPENMTTLKTRQDLLAFNRATNWTKCQEDEGYPNGNENLGMYNPKIKMTSLVGCDVGPLIIQQHCEKLLASEKDLESFYCRDGRGSPFSPL</sequence>
<dbReference type="InterPro" id="IPR003511">
    <property type="entry name" value="HORMA_dom"/>
</dbReference>